<protein>
    <submittedName>
        <fullName evidence="3">Uncharacterized protein</fullName>
    </submittedName>
</protein>
<sequence>MTQFTPHGGHLPGIPTAKKSRTGLWVGLGCGCIVLLALIVGGIILAFALMSGNDSKESGGDDTTTSSTAPDPSPQDDGQSDPASAPPSDEGGDERTSQPAPTPEPEPDDGSGPVEARGGEPQKIGDAVLVNSGEPHQAPQNFDFHSVYQMPDGTQIEVGVGKNTDRNAESVAKTLPNPQKIGKWTCAVEESSSLTGCITQDATHGYVAIGAKTLAPNELAAWGDELLGALNEQQ</sequence>
<keyword evidence="2" id="KW-1133">Transmembrane helix</keyword>
<keyword evidence="2" id="KW-0472">Membrane</keyword>
<feature type="compositionally biased region" description="Low complexity" evidence="1">
    <location>
        <begin position="61"/>
        <end position="82"/>
    </location>
</feature>
<name>A0ABN5DSJ0_9MICO</name>
<evidence type="ECO:0000256" key="1">
    <source>
        <dbReference type="SAM" id="MobiDB-lite"/>
    </source>
</evidence>
<dbReference type="Proteomes" id="UP000815698">
    <property type="component" value="Chromosome"/>
</dbReference>
<evidence type="ECO:0000256" key="2">
    <source>
        <dbReference type="SAM" id="Phobius"/>
    </source>
</evidence>
<gene>
    <name evidence="3" type="ORF">COP05_09880</name>
</gene>
<feature type="transmembrane region" description="Helical" evidence="2">
    <location>
        <begin position="24"/>
        <end position="49"/>
    </location>
</feature>
<evidence type="ECO:0000313" key="4">
    <source>
        <dbReference type="Proteomes" id="UP000815698"/>
    </source>
</evidence>
<keyword evidence="2" id="KW-0812">Transmembrane</keyword>
<proteinExistence type="predicted"/>
<reference evidence="3 4" key="1">
    <citation type="journal article" date="2016" name="Int. J. Syst. Evol. Microbiol.">
        <title>Dermabacter jinjuensis sp. nov., a novel species of the genus Dermabacter isolated from a clinical specimen.</title>
        <authorList>
            <person name="Park Y.K."/>
            <person name="Lee K.M."/>
            <person name="Lee W.K."/>
            <person name="Cho M.J."/>
            <person name="Lee H.S."/>
            <person name="Cho Y.G."/>
            <person name="Lee Y.C."/>
            <person name="Lee W.K."/>
            <person name="Seong W.K."/>
            <person name="Hwang K.J."/>
        </authorList>
    </citation>
    <scope>NUCLEOTIDE SEQUENCE [LARGE SCALE GENOMIC DNA]</scope>
    <source>
        <strain evidence="3 4">32T</strain>
    </source>
</reference>
<feature type="region of interest" description="Disordered" evidence="1">
    <location>
        <begin position="54"/>
        <end position="120"/>
    </location>
</feature>
<dbReference type="RefSeq" id="WP_016663713.1">
    <property type="nucleotide sequence ID" value="NZ_CP023482.1"/>
</dbReference>
<dbReference type="EMBL" id="CP023482">
    <property type="protein sequence ID" value="ATH97349.1"/>
    <property type="molecule type" value="Genomic_DNA"/>
</dbReference>
<accession>A0ABN5DSJ0</accession>
<keyword evidence="4" id="KW-1185">Reference proteome</keyword>
<evidence type="ECO:0000313" key="3">
    <source>
        <dbReference type="EMBL" id="ATH97349.1"/>
    </source>
</evidence>
<organism evidence="3 4">
    <name type="scientific">Dermabacter jinjuensis</name>
    <dbReference type="NCBI Taxonomy" id="1667168"/>
    <lineage>
        <taxon>Bacteria</taxon>
        <taxon>Bacillati</taxon>
        <taxon>Actinomycetota</taxon>
        <taxon>Actinomycetes</taxon>
        <taxon>Micrococcales</taxon>
        <taxon>Dermabacteraceae</taxon>
        <taxon>Dermabacter</taxon>
    </lineage>
</organism>